<dbReference type="GO" id="GO:0006730">
    <property type="term" value="P:one-carbon metabolic process"/>
    <property type="evidence" value="ECO:0007669"/>
    <property type="project" value="UniProtKB-KW"/>
</dbReference>
<protein>
    <recommendedName>
        <fullName evidence="3 4">Formyltetrahydrofolate deformylase</fullName>
        <ecNumber evidence="3 4">3.5.1.10</ecNumber>
    </recommendedName>
    <alternativeName>
        <fullName evidence="3">Formyl-FH(4) hydrolase</fullName>
    </alternativeName>
</protein>
<dbReference type="NCBIfam" id="NF004684">
    <property type="entry name" value="PRK06027.1"/>
    <property type="match status" value="1"/>
</dbReference>
<dbReference type="eggNOG" id="COG0788">
    <property type="taxonomic scope" value="Bacteria"/>
</dbReference>
<evidence type="ECO:0000256" key="1">
    <source>
        <dbReference type="ARBA" id="ARBA00022563"/>
    </source>
</evidence>
<dbReference type="OrthoDB" id="9806170at2"/>
<keyword evidence="7" id="KW-1185">Reference proteome</keyword>
<dbReference type="HAMAP" id="MF_01927">
    <property type="entry name" value="PurU"/>
    <property type="match status" value="1"/>
</dbReference>
<organism evidence="6 7">
    <name type="scientific">Halalkalibacter okhensis</name>
    <dbReference type="NCBI Taxonomy" id="333138"/>
    <lineage>
        <taxon>Bacteria</taxon>
        <taxon>Bacillati</taxon>
        <taxon>Bacillota</taxon>
        <taxon>Bacilli</taxon>
        <taxon>Bacillales</taxon>
        <taxon>Bacillaceae</taxon>
        <taxon>Halalkalibacter</taxon>
    </lineage>
</organism>
<dbReference type="PIRSF" id="PIRSF036480">
    <property type="entry name" value="FormyFH4_hydr"/>
    <property type="match status" value="1"/>
</dbReference>
<evidence type="ECO:0000313" key="7">
    <source>
        <dbReference type="Proteomes" id="UP000030832"/>
    </source>
</evidence>
<comment type="pathway">
    <text evidence="3">Purine metabolism; IMP biosynthesis via de novo pathway; formate from 10-formyl-5,6,7,8-tetrahydrofolate: step 1/1.</text>
</comment>
<evidence type="ECO:0000259" key="5">
    <source>
        <dbReference type="PROSITE" id="PS51671"/>
    </source>
</evidence>
<reference evidence="6 7" key="1">
    <citation type="submission" date="2014-09" db="EMBL/GenBank/DDBJ databases">
        <title>Genome sequencing and annotation of Bacillus Okhensis strain Kh10-101T.</title>
        <authorList>
            <person name="Prakash J.S."/>
        </authorList>
    </citation>
    <scope>NUCLEOTIDE SEQUENCE [LARGE SCALE GENOMIC DNA]</scope>
    <source>
        <strain evidence="7">Kh10-101T</strain>
    </source>
</reference>
<dbReference type="Gene3D" id="3.30.70.260">
    <property type="match status" value="1"/>
</dbReference>
<evidence type="ECO:0000313" key="6">
    <source>
        <dbReference type="EMBL" id="KHF39677.1"/>
    </source>
</evidence>
<dbReference type="Pfam" id="PF01842">
    <property type="entry name" value="ACT"/>
    <property type="match status" value="1"/>
</dbReference>
<dbReference type="UniPathway" id="UPA00074">
    <property type="reaction ID" value="UER00170"/>
</dbReference>
<feature type="active site" evidence="3">
    <location>
        <position position="234"/>
    </location>
</feature>
<dbReference type="AlphaFoldDB" id="A0A0B0IFK9"/>
<evidence type="ECO:0000256" key="2">
    <source>
        <dbReference type="ARBA" id="ARBA00022801"/>
    </source>
</evidence>
<name>A0A0B0IFK9_9BACI</name>
<keyword evidence="1 3" id="KW-0554">One-carbon metabolism</keyword>
<dbReference type="EMBL" id="JRJU01000016">
    <property type="protein sequence ID" value="KHF39677.1"/>
    <property type="molecule type" value="Genomic_DNA"/>
</dbReference>
<dbReference type="InterPro" id="IPR044074">
    <property type="entry name" value="PurU_ACT"/>
</dbReference>
<dbReference type="SUPFAM" id="SSF53328">
    <property type="entry name" value="Formyltransferase"/>
    <property type="match status" value="1"/>
</dbReference>
<dbReference type="GO" id="GO:0008864">
    <property type="term" value="F:formyltetrahydrofolate deformylase activity"/>
    <property type="evidence" value="ECO:0007669"/>
    <property type="project" value="UniProtKB-UniRule"/>
</dbReference>
<feature type="domain" description="ACT" evidence="5">
    <location>
        <begin position="11"/>
        <end position="92"/>
    </location>
</feature>
<dbReference type="EC" id="3.5.1.10" evidence="3 4"/>
<dbReference type="InterPro" id="IPR036477">
    <property type="entry name" value="Formyl_transf_N_sf"/>
</dbReference>
<dbReference type="PANTHER" id="PTHR42706:SF1">
    <property type="entry name" value="FORMYLTETRAHYDROFOLATE DEFORMYLASE 2, MITOCHONDRIAL"/>
    <property type="match status" value="1"/>
</dbReference>
<dbReference type="CDD" id="cd04875">
    <property type="entry name" value="ACT_F4HF-DF"/>
    <property type="match status" value="1"/>
</dbReference>
<dbReference type="InterPro" id="IPR041729">
    <property type="entry name" value="Formyl-FH4-Hydrolase_C"/>
</dbReference>
<dbReference type="InterPro" id="IPR002912">
    <property type="entry name" value="ACT_dom"/>
</dbReference>
<accession>A0A0B0IFK9</accession>
<keyword evidence="3" id="KW-0658">Purine biosynthesis</keyword>
<proteinExistence type="inferred from homology"/>
<dbReference type="Gene3D" id="3.40.50.170">
    <property type="entry name" value="Formyl transferase, N-terminal domain"/>
    <property type="match status" value="1"/>
</dbReference>
<dbReference type="PRINTS" id="PR01575">
    <property type="entry name" value="FFH4HYDRLASE"/>
</dbReference>
<dbReference type="NCBIfam" id="TIGR00655">
    <property type="entry name" value="PurU"/>
    <property type="match status" value="1"/>
</dbReference>
<comment type="similarity">
    <text evidence="3">Belongs to the PurU family.</text>
</comment>
<dbReference type="PANTHER" id="PTHR42706">
    <property type="entry name" value="FORMYLTETRAHYDROFOLATE DEFORMYLASE"/>
    <property type="match status" value="1"/>
</dbReference>
<dbReference type="RefSeq" id="WP_034629894.1">
    <property type="nucleotide sequence ID" value="NZ_JRJU01000016.1"/>
</dbReference>
<comment type="function">
    <text evidence="3">Catalyzes the hydrolysis of 10-formyltetrahydrofolate (formyl-FH4) to formate and tetrahydrofolate (FH4).</text>
</comment>
<dbReference type="InterPro" id="IPR045865">
    <property type="entry name" value="ACT-like_dom_sf"/>
</dbReference>
<dbReference type="Proteomes" id="UP000030832">
    <property type="component" value="Unassembled WGS sequence"/>
</dbReference>
<gene>
    <name evidence="3" type="primary">purU</name>
    <name evidence="6" type="ORF">LQ50_13685</name>
</gene>
<keyword evidence="2 3" id="KW-0378">Hydrolase</keyword>
<dbReference type="CDD" id="cd08648">
    <property type="entry name" value="FMT_core_Formyl-FH4-Hydrolase_C"/>
    <property type="match status" value="1"/>
</dbReference>
<dbReference type="PROSITE" id="PS51671">
    <property type="entry name" value="ACT"/>
    <property type="match status" value="1"/>
</dbReference>
<dbReference type="InterPro" id="IPR002376">
    <property type="entry name" value="Formyl_transf_N"/>
</dbReference>
<dbReference type="Pfam" id="PF00551">
    <property type="entry name" value="Formyl_trans_N"/>
    <property type="match status" value="1"/>
</dbReference>
<evidence type="ECO:0000256" key="4">
    <source>
        <dbReference type="NCBIfam" id="TIGR00655"/>
    </source>
</evidence>
<sequence>MKYNTNNTSVRLLISCHDQPGIVSAVSTFLHQYKANIVQSDQYSTDPSGGMFFMRIEFEMLDPEFDIKMIRTAFTEIGRSFDMDWRIELASRKKKMAIFVSKEDHCLLELLWRWRAGEIDVDIPLVISNHPDLKDQVESYGIPFIHIPVTKATKQQAEQEAIQKLHEHSIDFIVLARYMQILSPDFVGTFPKRIINIHHSFLPAFIGANPYAKAFERGVKLIGATAHYVTDDLDEGPIIEQDVLRVNHRYTTEKLRVAGRNVERIALARAVAWHINDQIIVHGNKTVVF</sequence>
<dbReference type="STRING" id="333138.LQ50_13685"/>
<evidence type="ECO:0000256" key="3">
    <source>
        <dbReference type="HAMAP-Rule" id="MF_01927"/>
    </source>
</evidence>
<comment type="caution">
    <text evidence="6">The sequence shown here is derived from an EMBL/GenBank/DDBJ whole genome shotgun (WGS) entry which is preliminary data.</text>
</comment>
<comment type="catalytic activity">
    <reaction evidence="3">
        <text>(6R)-10-formyltetrahydrofolate + H2O = (6S)-5,6,7,8-tetrahydrofolate + formate + H(+)</text>
        <dbReference type="Rhea" id="RHEA:19833"/>
        <dbReference type="ChEBI" id="CHEBI:15377"/>
        <dbReference type="ChEBI" id="CHEBI:15378"/>
        <dbReference type="ChEBI" id="CHEBI:15740"/>
        <dbReference type="ChEBI" id="CHEBI:57453"/>
        <dbReference type="ChEBI" id="CHEBI:195366"/>
        <dbReference type="EC" id="3.5.1.10"/>
    </reaction>
</comment>
<dbReference type="SUPFAM" id="SSF55021">
    <property type="entry name" value="ACT-like"/>
    <property type="match status" value="1"/>
</dbReference>
<dbReference type="GO" id="GO:0006189">
    <property type="term" value="P:'de novo' IMP biosynthetic process"/>
    <property type="evidence" value="ECO:0007669"/>
    <property type="project" value="UniProtKB-UniRule"/>
</dbReference>
<dbReference type="InterPro" id="IPR004810">
    <property type="entry name" value="PurU"/>
</dbReference>